<gene>
    <name evidence="1" type="ORF">OUZ56_012800</name>
</gene>
<keyword evidence="2" id="KW-1185">Reference proteome</keyword>
<name>A0ABQ9Z441_9CRUS</name>
<dbReference type="Proteomes" id="UP001234178">
    <property type="component" value="Unassembled WGS sequence"/>
</dbReference>
<dbReference type="EMBL" id="JAOYFB010000002">
    <property type="protein sequence ID" value="KAK4007646.1"/>
    <property type="molecule type" value="Genomic_DNA"/>
</dbReference>
<evidence type="ECO:0000313" key="1">
    <source>
        <dbReference type="EMBL" id="KAK4007646.1"/>
    </source>
</evidence>
<sequence>MELRDLLSIRSLIVQVSCLGKAFVCSNRILTWLVAEDVQVSYLILSDPQGSQQMRGRKTGVLSVARGRGKHPNLTRF</sequence>
<organism evidence="1 2">
    <name type="scientific">Daphnia magna</name>
    <dbReference type="NCBI Taxonomy" id="35525"/>
    <lineage>
        <taxon>Eukaryota</taxon>
        <taxon>Metazoa</taxon>
        <taxon>Ecdysozoa</taxon>
        <taxon>Arthropoda</taxon>
        <taxon>Crustacea</taxon>
        <taxon>Branchiopoda</taxon>
        <taxon>Diplostraca</taxon>
        <taxon>Cladocera</taxon>
        <taxon>Anomopoda</taxon>
        <taxon>Daphniidae</taxon>
        <taxon>Daphnia</taxon>
    </lineage>
</organism>
<accession>A0ABQ9Z441</accession>
<reference evidence="1 2" key="1">
    <citation type="journal article" date="2023" name="Nucleic Acids Res.">
        <title>The hologenome of Daphnia magna reveals possible DNA methylation and microbiome-mediated evolution of the host genome.</title>
        <authorList>
            <person name="Chaturvedi A."/>
            <person name="Li X."/>
            <person name="Dhandapani V."/>
            <person name="Marshall H."/>
            <person name="Kissane S."/>
            <person name="Cuenca-Cambronero M."/>
            <person name="Asole G."/>
            <person name="Calvet F."/>
            <person name="Ruiz-Romero M."/>
            <person name="Marangio P."/>
            <person name="Guigo R."/>
            <person name="Rago D."/>
            <person name="Mirbahai L."/>
            <person name="Eastwood N."/>
            <person name="Colbourne J.K."/>
            <person name="Zhou J."/>
            <person name="Mallon E."/>
            <person name="Orsini L."/>
        </authorList>
    </citation>
    <scope>NUCLEOTIDE SEQUENCE [LARGE SCALE GENOMIC DNA]</scope>
    <source>
        <strain evidence="1">LRV0_1</strain>
    </source>
</reference>
<evidence type="ECO:0000313" key="2">
    <source>
        <dbReference type="Proteomes" id="UP001234178"/>
    </source>
</evidence>
<protein>
    <submittedName>
        <fullName evidence="1">Uncharacterized protein</fullName>
    </submittedName>
</protein>
<comment type="caution">
    <text evidence="1">The sequence shown here is derived from an EMBL/GenBank/DDBJ whole genome shotgun (WGS) entry which is preliminary data.</text>
</comment>
<proteinExistence type="predicted"/>